<feature type="compositionally biased region" description="Low complexity" evidence="1">
    <location>
        <begin position="129"/>
        <end position="160"/>
    </location>
</feature>
<evidence type="ECO:0000256" key="2">
    <source>
        <dbReference type="SAM" id="SignalP"/>
    </source>
</evidence>
<evidence type="ECO:0000313" key="3">
    <source>
        <dbReference type="EMBL" id="WAL60844.1"/>
    </source>
</evidence>
<feature type="region of interest" description="Disordered" evidence="1">
    <location>
        <begin position="277"/>
        <end position="297"/>
    </location>
</feature>
<organism evidence="3 4">
    <name type="scientific">Thermocoleostomius sinensis A174</name>
    <dbReference type="NCBI Taxonomy" id="2016057"/>
    <lineage>
        <taxon>Bacteria</taxon>
        <taxon>Bacillati</taxon>
        <taxon>Cyanobacteriota</taxon>
        <taxon>Cyanophyceae</taxon>
        <taxon>Oculatellales</taxon>
        <taxon>Oculatellaceae</taxon>
        <taxon>Thermocoleostomius</taxon>
    </lineage>
</organism>
<dbReference type="AlphaFoldDB" id="A0A9E9C7Y4"/>
<accession>A0A9E9C7Y4</accession>
<reference evidence="3" key="1">
    <citation type="submission" date="2022-12" db="EMBL/GenBank/DDBJ databases">
        <title>Polyphasic identification of a Novel Hot-Spring Cyanobacterium Ocullathermofonsia sinensis gen nov. sp. nov. and Genomic Insights on its Adaptations to the Thermal Habitat.</title>
        <authorList>
            <person name="Daroch M."/>
            <person name="Tang J."/>
            <person name="Jiang Y."/>
        </authorList>
    </citation>
    <scope>NUCLEOTIDE SEQUENCE</scope>
    <source>
        <strain evidence="3">PKUAC-SCTA174</strain>
    </source>
</reference>
<keyword evidence="4" id="KW-1185">Reference proteome</keyword>
<feature type="region of interest" description="Disordered" evidence="1">
    <location>
        <begin position="32"/>
        <end position="83"/>
    </location>
</feature>
<sequence length="297" mass="30342">MQLRHGGGGMRWVAITAMMAIAALPVSGCDSLVGQGDPSPEDESAEINVTASDEAPGDTTVESPAAEALPPDAPLNAPLPDETRVTRLPSNLDLIPSTNPDQRVQAIQTERTDPFSLVPTTPSVQIEISPTNTPSTATQPTATAPSGTSPGSGTVSSAPATRSTNGGQSTATNGTSHSSGGLAPIPNLVPRTPTAVAPLPPQPTLARAVEVLGVVQIGNVPYAIVNAPNEPTSRYVREGQSLANGQVIVRRIDALIPEPIVVFEQFGIEVTTTVGQATTTTTSPSPAATVSVEQPFG</sequence>
<gene>
    <name evidence="3" type="ORF">OXH18_02275</name>
</gene>
<feature type="signal peptide" evidence="2">
    <location>
        <begin position="1"/>
        <end position="28"/>
    </location>
</feature>
<keyword evidence="2" id="KW-0732">Signal</keyword>
<name>A0A9E9C7Y4_9CYAN</name>
<feature type="region of interest" description="Disordered" evidence="1">
    <location>
        <begin position="125"/>
        <end position="196"/>
    </location>
</feature>
<feature type="compositionally biased region" description="Polar residues" evidence="1">
    <location>
        <begin position="161"/>
        <end position="179"/>
    </location>
</feature>
<evidence type="ECO:0000256" key="1">
    <source>
        <dbReference type="SAM" id="MobiDB-lite"/>
    </source>
</evidence>
<dbReference type="KEGG" id="tsin:OXH18_02275"/>
<feature type="chain" id="PRO_5039416713" evidence="2">
    <location>
        <begin position="29"/>
        <end position="297"/>
    </location>
</feature>
<dbReference type="EMBL" id="CP113797">
    <property type="protein sequence ID" value="WAL60844.1"/>
    <property type="molecule type" value="Genomic_DNA"/>
</dbReference>
<feature type="compositionally biased region" description="Low complexity" evidence="1">
    <location>
        <begin position="64"/>
        <end position="80"/>
    </location>
</feature>
<proteinExistence type="predicted"/>
<evidence type="ECO:0000313" key="4">
    <source>
        <dbReference type="Proteomes" id="UP001163152"/>
    </source>
</evidence>
<dbReference type="Proteomes" id="UP001163152">
    <property type="component" value="Chromosome"/>
</dbReference>
<protein>
    <submittedName>
        <fullName evidence="3">Uncharacterized protein</fullName>
    </submittedName>
</protein>
<dbReference type="RefSeq" id="WP_268610800.1">
    <property type="nucleotide sequence ID" value="NZ_CP113797.1"/>
</dbReference>